<evidence type="ECO:0000259" key="4">
    <source>
        <dbReference type="PROSITE" id="PS50021"/>
    </source>
</evidence>
<dbReference type="Gene3D" id="1.10.418.10">
    <property type="entry name" value="Calponin-like domain"/>
    <property type="match status" value="1"/>
</dbReference>
<dbReference type="Pfam" id="PF22946">
    <property type="entry name" value="SPEF2_D5"/>
    <property type="match status" value="1"/>
</dbReference>
<keyword evidence="1" id="KW-0106">Calcium</keyword>
<evidence type="ECO:0000313" key="6">
    <source>
        <dbReference type="EMBL" id="CAH0370640.1"/>
    </source>
</evidence>
<dbReference type="GO" id="GO:0005509">
    <property type="term" value="F:calcium ion binding"/>
    <property type="evidence" value="ECO:0007669"/>
    <property type="project" value="InterPro"/>
</dbReference>
<feature type="region of interest" description="Disordered" evidence="3">
    <location>
        <begin position="1798"/>
        <end position="1834"/>
    </location>
</feature>
<feature type="compositionally biased region" description="Acidic residues" evidence="3">
    <location>
        <begin position="1821"/>
        <end position="1832"/>
    </location>
</feature>
<reference evidence="6" key="1">
    <citation type="submission" date="2021-11" db="EMBL/GenBank/DDBJ databases">
        <authorList>
            <consortium name="Genoscope - CEA"/>
            <person name="William W."/>
        </authorList>
    </citation>
    <scope>NUCLEOTIDE SEQUENCE</scope>
</reference>
<dbReference type="InterPro" id="IPR010441">
    <property type="entry name" value="CH_2"/>
</dbReference>
<evidence type="ECO:0000256" key="3">
    <source>
        <dbReference type="SAM" id="MobiDB-lite"/>
    </source>
</evidence>
<feature type="domain" description="EF-hand" evidence="5">
    <location>
        <begin position="1904"/>
        <end position="1939"/>
    </location>
</feature>
<evidence type="ECO:0000256" key="2">
    <source>
        <dbReference type="SAM" id="Coils"/>
    </source>
</evidence>
<feature type="domain" description="Calponin-homology (CH)" evidence="4">
    <location>
        <begin position="1"/>
        <end position="105"/>
    </location>
</feature>
<dbReference type="PROSITE" id="PS00018">
    <property type="entry name" value="EF_HAND_1"/>
    <property type="match status" value="1"/>
</dbReference>
<keyword evidence="7" id="KW-1185">Reference proteome</keyword>
<dbReference type="InterPro" id="IPR052634">
    <property type="entry name" value="Sperm_flagellar-bone_growth"/>
</dbReference>
<dbReference type="InterPro" id="IPR011992">
    <property type="entry name" value="EF-hand-dom_pair"/>
</dbReference>
<protein>
    <recommendedName>
        <fullName evidence="8">Calmodulin</fullName>
    </recommendedName>
</protein>
<dbReference type="InterPro" id="IPR054517">
    <property type="entry name" value="SPEF2_D5"/>
</dbReference>
<feature type="domain" description="EF-hand" evidence="5">
    <location>
        <begin position="878"/>
        <end position="913"/>
    </location>
</feature>
<dbReference type="InterPro" id="IPR002048">
    <property type="entry name" value="EF_hand_dom"/>
</dbReference>
<dbReference type="PANTHER" id="PTHR14919">
    <property type="entry name" value="KPL2-RELATED"/>
    <property type="match status" value="1"/>
</dbReference>
<feature type="region of interest" description="Disordered" evidence="3">
    <location>
        <begin position="1445"/>
        <end position="1465"/>
    </location>
</feature>
<dbReference type="Pfam" id="PF13499">
    <property type="entry name" value="EF-hand_7"/>
    <property type="match status" value="2"/>
</dbReference>
<organism evidence="6 7">
    <name type="scientific">Pelagomonas calceolata</name>
    <dbReference type="NCBI Taxonomy" id="35677"/>
    <lineage>
        <taxon>Eukaryota</taxon>
        <taxon>Sar</taxon>
        <taxon>Stramenopiles</taxon>
        <taxon>Ochrophyta</taxon>
        <taxon>Pelagophyceae</taxon>
        <taxon>Pelagomonadales</taxon>
        <taxon>Pelagomonadaceae</taxon>
        <taxon>Pelagomonas</taxon>
    </lineage>
</organism>
<dbReference type="InterPro" id="IPR036872">
    <property type="entry name" value="CH_dom_sf"/>
</dbReference>
<dbReference type="PROSITE" id="PS50021">
    <property type="entry name" value="CH"/>
    <property type="match status" value="1"/>
</dbReference>
<dbReference type="InterPro" id="IPR018247">
    <property type="entry name" value="EF_Hand_1_Ca_BS"/>
</dbReference>
<name>A0A8J2SEN0_9STRA</name>
<dbReference type="EMBL" id="CAKKNE010000003">
    <property type="protein sequence ID" value="CAH0370640.1"/>
    <property type="molecule type" value="Genomic_DNA"/>
</dbReference>
<feature type="coiled-coil region" evidence="2">
    <location>
        <begin position="807"/>
        <end position="834"/>
    </location>
</feature>
<sequence>MTSLLVEWVNDELQLEPPLTEETLAEELGSGFILGALLHRHNQLAEHERLRRRDTADARIENFCVLEPTLASLGVRFDANAALGIMNAKPGAAAMVLYQLKVQLEKLTKEAQPVSLRERRDGVRPLPNMPKKLKKAQFDQARAQLFEAQIRSKAENPNITMERKVLARFGELAEREAQKRVREQERSFALLDQHREATRTKRIYERQQEAAFLQAWEARGLEHWAANRRERKHNEKRDEIFEEKELRKAVSRVEKRIHREATYAFNELDNFERRLQEQKALEVSVAPKAVRDVVDRRDPLAESARATAAVVDIGIGVGSEEMERDVVLDARALRAERDAQDADRRTALAERQRREDQRSQRRMRFVTEREAAQVQEYHAHRAAHLQAQLTKTCDADKKQEEHLALVAKHKARMAESRAFREAQYKTRRDLDTEDFLRRDQERLDEDIRAYNVDVESSALTAKAFVDASTAASDKSVHELCSHLVHRIARGALEIASLRDEERAGVPEQQQQSFEATHSLLENDGDPCDPATFRDHARVICRIDGAMLGFEYTEDDDMDPLERAFTDQTTQSLCAPETYDRASVPPRWDAGDKLEEKESVQDVSDKLDTWDAQDYIGNAPPFHFSPAIAEAEVRGITGELTGAAKRWKGTDEDEEEADDSFGALRRKQQALLEAADAAAATKTEALATMGEKRTAEHSLGEAILDCRFAAVHEEAEEEAFVAPPEFPLRICLAGRTFAGKSEQASRLADRFRLKVLSAGGLLERALQLAEDVTLGKAQGSELATLGRQATQLLKEGQACDEATYAALIVAGIKEIAEENQQIEEANAKAQEKDANTLALEEYLREVFDRCDSDGGGDISIAECIAALKGDEDFAEILGVDRESFLDVIWSMDADGDGTISWDEFRSCVLNEPDVIEPYNGWVLEDYPETVAQCSALEKALTGYDSAKIIHTRWDHPSELASIAPPPVAKYSGFLPDECPSQIASGVDLVFHLPVDQDQVYRRCLGRRIDDQVPDAESTVDEYAGAAVKDERAMRGEYHLDSNLPDYGAPCKARLRKVEDPQNPTASLPFQLESHDSHWKSLSEFLERFGNLREVSASGLTEEGAFGQIVPVVDEMLSVRSAAAKEKKALRDAQVEAYNKVVADLTAAKEAAEAVLAEAVAAAPAPAEEAEATEPADEAVAEAETAVQEAASKLADVEEKGPFYEEPVEESVVEDPDALTPLSKEAGSVLSEMWDGAEQQFFDGAKKAFRSLREMRAQTRRQHYVLRQDFVRYLARPDDRQDLLKAFVEDFNSSIPMDMRVQDETKAELHLRAVELHEKLNEVQAARETQAKSLWAKIRLDGSLQSRQACLSKSYACLAQCEVDRTHASLCLLKDYYAASYPVGEFSPEGEDDEPAERQKLNDGCGALAKRTADFVEDEEGNKALEASEDALPPNILESLFGDPFVEQTEPEEEPEEETEPPPEITHENMNDELTEAEDCLGPALERARTWALSFAAPDSAGKDPSGQPGLREALWQQAELLLARCKRIEDSCRRDRQALAKRRDQILQELKDWTAQRIEAELTVNEGLVELIRQHIEEERPIEDTWEVLGIVLVVDENTKIIPLQDTLYWRTHPQAAQLVQHPEYCENLPEPPPLPVPPDLPEDRFSTAQKKFLRAQLEDAYLACSQQDIPPPPGYGLDGLPLLPPGPSLKLWVDSCSGAAHVRVTLLRDGLVVPEGDRYYYEPYEIECGSKAMVASYKIQTAAQDLISVRLELLGEKPEAPEATEGEEPVVVEAPVLSTITQPLVFEGGSLTLPFEVEEAPEEEAERPASRASRSSKASEPAEEDEDEEEPEPKEIVLRWNFREPEEPPAPAPAPADANFLALEEYLKSIFERVDADGTGEISIAEAVRALGDDEEFADIIGADSSDNILQAVRLMDEDGDSKLTWDEFKSATLGEPMAEGEPPQKKWVTRDALVHILANAALHTDKLPGQWQQKTRYFFEDAFLAPQGPLDEDQTGIVYIEDVLSLVESWEVLPEVREMPLNDYVAWTDPIAANPAAHPQLGAAGITVGSTEEGGEVTYAEREEGAEEGADGGYVASDAEGG</sequence>
<dbReference type="Gene3D" id="1.10.238.10">
    <property type="entry name" value="EF-hand"/>
    <property type="match status" value="2"/>
</dbReference>
<evidence type="ECO:0008006" key="8">
    <source>
        <dbReference type="Google" id="ProtNLM"/>
    </source>
</evidence>
<accession>A0A8J2SEN0</accession>
<dbReference type="SMART" id="SM00054">
    <property type="entry name" value="EFh"/>
    <property type="match status" value="4"/>
</dbReference>
<keyword evidence="2" id="KW-0175">Coiled coil</keyword>
<feature type="region of interest" description="Disordered" evidence="3">
    <location>
        <begin position="338"/>
        <end position="364"/>
    </location>
</feature>
<evidence type="ECO:0000256" key="1">
    <source>
        <dbReference type="ARBA" id="ARBA00022837"/>
    </source>
</evidence>
<dbReference type="InterPro" id="IPR027417">
    <property type="entry name" value="P-loop_NTPase"/>
</dbReference>
<comment type="caution">
    <text evidence="6">The sequence shown here is derived from an EMBL/GenBank/DDBJ whole genome shotgun (WGS) entry which is preliminary data.</text>
</comment>
<feature type="compositionally biased region" description="Low complexity" evidence="3">
    <location>
        <begin position="1810"/>
        <end position="1819"/>
    </location>
</feature>
<gene>
    <name evidence="6" type="ORF">PECAL_3P05360</name>
</gene>
<dbReference type="Proteomes" id="UP000789595">
    <property type="component" value="Unassembled WGS sequence"/>
</dbReference>
<dbReference type="OrthoDB" id="62528at2759"/>
<dbReference type="InterPro" id="IPR001715">
    <property type="entry name" value="CH_dom"/>
</dbReference>
<dbReference type="PANTHER" id="PTHR14919:SF0">
    <property type="entry name" value="SPERM FLAGELLAR PROTEIN 2"/>
    <property type="match status" value="1"/>
</dbReference>
<dbReference type="CDD" id="cd00051">
    <property type="entry name" value="EFh"/>
    <property type="match status" value="1"/>
</dbReference>
<dbReference type="SUPFAM" id="SSF47473">
    <property type="entry name" value="EF-hand"/>
    <property type="match status" value="1"/>
</dbReference>
<dbReference type="SUPFAM" id="SSF52540">
    <property type="entry name" value="P-loop containing nucleoside triphosphate hydrolases"/>
    <property type="match status" value="1"/>
</dbReference>
<proteinExistence type="predicted"/>
<evidence type="ECO:0000259" key="5">
    <source>
        <dbReference type="PROSITE" id="PS50222"/>
    </source>
</evidence>
<evidence type="ECO:0000313" key="7">
    <source>
        <dbReference type="Proteomes" id="UP000789595"/>
    </source>
</evidence>
<dbReference type="Gene3D" id="3.40.50.300">
    <property type="entry name" value="P-loop containing nucleotide triphosphate hydrolases"/>
    <property type="match status" value="2"/>
</dbReference>
<feature type="domain" description="EF-hand" evidence="5">
    <location>
        <begin position="837"/>
        <end position="872"/>
    </location>
</feature>
<dbReference type="GO" id="GO:0005737">
    <property type="term" value="C:cytoplasm"/>
    <property type="evidence" value="ECO:0007669"/>
    <property type="project" value="UniProtKB-ARBA"/>
</dbReference>
<dbReference type="Pfam" id="PF06294">
    <property type="entry name" value="CH_2"/>
    <property type="match status" value="1"/>
</dbReference>
<feature type="region of interest" description="Disordered" evidence="3">
    <location>
        <begin position="2048"/>
        <end position="2083"/>
    </location>
</feature>
<dbReference type="PROSITE" id="PS50222">
    <property type="entry name" value="EF_HAND_2"/>
    <property type="match status" value="4"/>
</dbReference>
<feature type="domain" description="EF-hand" evidence="5">
    <location>
        <begin position="1862"/>
        <end position="1897"/>
    </location>
</feature>
<feature type="compositionally biased region" description="Acidic residues" evidence="3">
    <location>
        <begin position="1447"/>
        <end position="1459"/>
    </location>
</feature>